<protein>
    <recommendedName>
        <fullName evidence="12">Kinesin motor domain-containing protein</fullName>
    </recommendedName>
</protein>
<evidence type="ECO:0000256" key="6">
    <source>
        <dbReference type="ARBA" id="ARBA00022737"/>
    </source>
</evidence>
<evidence type="ECO:0000256" key="11">
    <source>
        <dbReference type="SAM" id="Coils"/>
    </source>
</evidence>
<proteinExistence type="inferred from homology"/>
<dbReference type="Pfam" id="PF02985">
    <property type="entry name" value="HEAT"/>
    <property type="match status" value="1"/>
</dbReference>
<evidence type="ECO:0000256" key="2">
    <source>
        <dbReference type="ARBA" id="ARBA00004496"/>
    </source>
</evidence>
<dbReference type="Pfam" id="PF18808">
    <property type="entry name" value="Importin_rep_4"/>
    <property type="match status" value="1"/>
</dbReference>
<dbReference type="EMBL" id="GBRH01242527">
    <property type="protein sequence ID" value="JAD55368.1"/>
    <property type="molecule type" value="Transcribed_RNA"/>
</dbReference>
<keyword evidence="11" id="KW-0175">Coiled coil</keyword>
<comment type="similarity">
    <text evidence="10">Belongs to the TRAFAC class myosin-kinesin ATPase superfamily. Kinesin family.</text>
</comment>
<dbReference type="GO" id="GO:0003777">
    <property type="term" value="F:microtubule motor activity"/>
    <property type="evidence" value="ECO:0007669"/>
    <property type="project" value="InterPro"/>
</dbReference>
<dbReference type="InterPro" id="IPR041389">
    <property type="entry name" value="Importin_rep_6"/>
</dbReference>
<dbReference type="Gene3D" id="3.40.850.10">
    <property type="entry name" value="Kinesin motor domain"/>
    <property type="match status" value="1"/>
</dbReference>
<dbReference type="Gene3D" id="1.25.10.10">
    <property type="entry name" value="Leucine-rich Repeat Variant"/>
    <property type="match status" value="1"/>
</dbReference>
<keyword evidence="6" id="KW-0677">Repeat</keyword>
<dbReference type="PANTHER" id="PTHR10527">
    <property type="entry name" value="IMPORTIN BETA"/>
    <property type="match status" value="1"/>
</dbReference>
<feature type="coiled-coil region" evidence="11">
    <location>
        <begin position="1160"/>
        <end position="1205"/>
    </location>
</feature>
<keyword evidence="7" id="KW-0653">Protein transport</keyword>
<evidence type="ECO:0000256" key="7">
    <source>
        <dbReference type="ARBA" id="ARBA00022927"/>
    </source>
</evidence>
<dbReference type="GO" id="GO:0005737">
    <property type="term" value="C:cytoplasm"/>
    <property type="evidence" value="ECO:0007669"/>
    <property type="project" value="UniProtKB-SubCell"/>
</dbReference>
<dbReference type="InterPro" id="IPR001752">
    <property type="entry name" value="Kinesin_motor_dom"/>
</dbReference>
<keyword evidence="10" id="KW-0067">ATP-binding</keyword>
<dbReference type="SMART" id="SM01349">
    <property type="entry name" value="TOG"/>
    <property type="match status" value="1"/>
</dbReference>
<organism evidence="13">
    <name type="scientific">Arundo donax</name>
    <name type="common">Giant reed</name>
    <name type="synonym">Donax arundinaceus</name>
    <dbReference type="NCBI Taxonomy" id="35708"/>
    <lineage>
        <taxon>Eukaryota</taxon>
        <taxon>Viridiplantae</taxon>
        <taxon>Streptophyta</taxon>
        <taxon>Embryophyta</taxon>
        <taxon>Tracheophyta</taxon>
        <taxon>Spermatophyta</taxon>
        <taxon>Magnoliopsida</taxon>
        <taxon>Liliopsida</taxon>
        <taxon>Poales</taxon>
        <taxon>Poaceae</taxon>
        <taxon>PACMAD clade</taxon>
        <taxon>Arundinoideae</taxon>
        <taxon>Arundineae</taxon>
        <taxon>Arundo</taxon>
    </lineage>
</organism>
<dbReference type="GO" id="GO:0008017">
    <property type="term" value="F:microtubule binding"/>
    <property type="evidence" value="ECO:0007669"/>
    <property type="project" value="InterPro"/>
</dbReference>
<dbReference type="InterPro" id="IPR034085">
    <property type="entry name" value="TOG"/>
</dbReference>
<dbReference type="Pfam" id="PF23271">
    <property type="entry name" value="HEAT_GCN1"/>
    <property type="match status" value="1"/>
</dbReference>
<evidence type="ECO:0000256" key="10">
    <source>
        <dbReference type="PROSITE-ProRule" id="PRU00283"/>
    </source>
</evidence>
<comment type="subcellular location">
    <subcellularLocation>
        <location evidence="2">Cytoplasm</location>
    </subcellularLocation>
    <subcellularLocation>
        <location evidence="1">Nucleus</location>
    </subcellularLocation>
</comment>
<evidence type="ECO:0000256" key="9">
    <source>
        <dbReference type="ARBA" id="ARBA00023242"/>
    </source>
</evidence>
<reference evidence="13" key="1">
    <citation type="submission" date="2014-09" db="EMBL/GenBank/DDBJ databases">
        <authorList>
            <person name="Magalhaes I.L.F."/>
            <person name="Oliveira U."/>
            <person name="Santos F.R."/>
            <person name="Vidigal T.H.D.A."/>
            <person name="Brescovit A.D."/>
            <person name="Santos A.J."/>
        </authorList>
    </citation>
    <scope>NUCLEOTIDE SEQUENCE</scope>
    <source>
        <tissue evidence="13">Shoot tissue taken approximately 20 cm above the soil surface</tissue>
    </source>
</reference>
<dbReference type="Pfam" id="PF00225">
    <property type="entry name" value="Kinesin"/>
    <property type="match status" value="1"/>
</dbReference>
<dbReference type="GO" id="GO:0005634">
    <property type="term" value="C:nucleus"/>
    <property type="evidence" value="ECO:0007669"/>
    <property type="project" value="UniProtKB-SubCell"/>
</dbReference>
<dbReference type="GO" id="GO:0006606">
    <property type="term" value="P:protein import into nucleus"/>
    <property type="evidence" value="ECO:0007669"/>
    <property type="project" value="InterPro"/>
</dbReference>
<dbReference type="InterPro" id="IPR011989">
    <property type="entry name" value="ARM-like"/>
</dbReference>
<dbReference type="GO" id="GO:0005874">
    <property type="term" value="C:microtubule"/>
    <property type="evidence" value="ECO:0007669"/>
    <property type="project" value="UniProtKB-KW"/>
</dbReference>
<dbReference type="InterPro" id="IPR041653">
    <property type="entry name" value="Importin_rep_4"/>
</dbReference>
<evidence type="ECO:0000256" key="8">
    <source>
        <dbReference type="ARBA" id="ARBA00023175"/>
    </source>
</evidence>
<feature type="binding site" evidence="10">
    <location>
        <begin position="1324"/>
        <end position="1331"/>
    </location>
    <ligand>
        <name>ATP</name>
        <dbReference type="ChEBI" id="CHEBI:30616"/>
    </ligand>
</feature>
<evidence type="ECO:0000259" key="12">
    <source>
        <dbReference type="PROSITE" id="PS50067"/>
    </source>
</evidence>
<feature type="domain" description="Kinesin motor" evidence="12">
    <location>
        <begin position="1236"/>
        <end position="1562"/>
    </location>
</feature>
<dbReference type="GO" id="GO:0005524">
    <property type="term" value="F:ATP binding"/>
    <property type="evidence" value="ECO:0007669"/>
    <property type="project" value="UniProtKB-UniRule"/>
</dbReference>
<dbReference type="Pfam" id="PF25780">
    <property type="entry name" value="TPR_IPO5"/>
    <property type="match status" value="1"/>
</dbReference>
<dbReference type="Pfam" id="PF18829">
    <property type="entry name" value="Importin_rep_6"/>
    <property type="match status" value="1"/>
</dbReference>
<dbReference type="GO" id="GO:0007018">
    <property type="term" value="P:microtubule-based movement"/>
    <property type="evidence" value="ECO:0007669"/>
    <property type="project" value="InterPro"/>
</dbReference>
<keyword evidence="5" id="KW-0493">Microtubule</keyword>
<accession>A0A0A9AZP4</accession>
<evidence type="ECO:0000256" key="5">
    <source>
        <dbReference type="ARBA" id="ARBA00022701"/>
    </source>
</evidence>
<reference evidence="13" key="2">
    <citation type="journal article" date="2015" name="Data Brief">
        <title>Shoot transcriptome of the giant reed, Arundo donax.</title>
        <authorList>
            <person name="Barrero R.A."/>
            <person name="Guerrero F.D."/>
            <person name="Moolhuijzen P."/>
            <person name="Goolsby J.A."/>
            <person name="Tidwell J."/>
            <person name="Bellgard S.E."/>
            <person name="Bellgard M.I."/>
        </authorList>
    </citation>
    <scope>NUCLEOTIDE SEQUENCE</scope>
    <source>
        <tissue evidence="13">Shoot tissue taken approximately 20 cm above the soil surface</tissue>
    </source>
</reference>
<dbReference type="PRINTS" id="PR00380">
    <property type="entry name" value="KINESINHEAVY"/>
</dbReference>
<dbReference type="InterPro" id="IPR000357">
    <property type="entry name" value="HEAT"/>
</dbReference>
<dbReference type="InterPro" id="IPR057546">
    <property type="entry name" value="HEAT_GCN1"/>
</dbReference>
<keyword evidence="3" id="KW-0813">Transport</keyword>
<keyword evidence="4" id="KW-0963">Cytoplasm</keyword>
<evidence type="ECO:0000256" key="3">
    <source>
        <dbReference type="ARBA" id="ARBA00022448"/>
    </source>
</evidence>
<dbReference type="PROSITE" id="PS50067">
    <property type="entry name" value="KINESIN_MOTOR_2"/>
    <property type="match status" value="1"/>
</dbReference>
<dbReference type="SUPFAM" id="SSF52540">
    <property type="entry name" value="P-loop containing nucleoside triphosphate hydrolases"/>
    <property type="match status" value="1"/>
</dbReference>
<dbReference type="SMART" id="SM00129">
    <property type="entry name" value="KISc"/>
    <property type="match status" value="1"/>
</dbReference>
<name>A0A0A9AZP4_ARUDO</name>
<dbReference type="InterPro" id="IPR016024">
    <property type="entry name" value="ARM-type_fold"/>
</dbReference>
<dbReference type="InterPro" id="IPR040122">
    <property type="entry name" value="Importin_beta"/>
</dbReference>
<keyword evidence="9" id="KW-0539">Nucleus</keyword>
<keyword evidence="10" id="KW-0547">Nucleotide-binding</keyword>
<dbReference type="InterPro" id="IPR036961">
    <property type="entry name" value="Kinesin_motor_dom_sf"/>
</dbReference>
<dbReference type="InterPro" id="IPR027417">
    <property type="entry name" value="P-loop_NTPase"/>
</dbReference>
<evidence type="ECO:0000256" key="1">
    <source>
        <dbReference type="ARBA" id="ARBA00004123"/>
    </source>
</evidence>
<dbReference type="SUPFAM" id="SSF48371">
    <property type="entry name" value="ARM repeat"/>
    <property type="match status" value="2"/>
</dbReference>
<dbReference type="InterPro" id="IPR057672">
    <property type="entry name" value="TPR_IPO4/5"/>
</dbReference>
<keyword evidence="8 10" id="KW-0505">Motor protein</keyword>
<evidence type="ECO:0000256" key="4">
    <source>
        <dbReference type="ARBA" id="ARBA00022490"/>
    </source>
</evidence>
<evidence type="ECO:0000313" key="13">
    <source>
        <dbReference type="EMBL" id="JAD55368.1"/>
    </source>
</evidence>
<sequence>MASGEAAALLGGDPAAFYSILYSLESSSNTERTAAAAAFRRLRVSQPEALALRLSSSVADPAAPADLCAVLLRSLLAPAPSSSNSAAPLWPQLSPAGQAALKSDLLTALESDQPKFIARKICNVVSELAASLLPENAWEELLPFLISVASRSQQPNFQESALLIFARLADYIAGSPLDRFHKLLTSVLKHSTCPDVRIAALSVVVNLVQCAPTNMERDKMQDLVPVMMGSITGCLDAGQETYAQEALELLVELAGAEPKFLRRQIADVVEGMLRVAEATEWEDRTRHLAVEFVITLAEARERARGMMRQLPQFVGRLFAVLMQMLLDVEDDPAWHSAENEDADAGEGNSYGVAQEGLDRLAIAIGGNVIMPIASELLPQYLSAPEWQKHHAALITLARIAEGCAKVMLKSLERVILMICSEFQHPHSRVRWAAVNALCQLCADLGPVLQIHYHEVVLAELVNAMDDFQNPRVQAHAASAVLNFSENSTPEVMKHYIGALISKLLALLKTGKQVLQEGAVKALGALADSSQGHFKEYYDAVMPHLKAILMNATDKSNRLLRAKSMECISLVGMAVGKDKFRDDAEQVVEILVALQGTPMGNDDPITSYMLEAWARLCKCLGQDFLPYMHFIMPPLLTSARLKPDVTVSDDDSIGTATLGDIGIRTSVLEEKATACNMLCCYADELKEGFVPWIDEVIDVLVPLLKFYIHEEVRRAAIAAMPGLLRSAELAVAKGQYHECDVKMLFDNIISALVEALGKESETEICSSILDSLNECLEISSHPLDEHQARAISERIEAVIIASRTRIKNNLDRSEAEDFDVDEKELFNEENEQEEVLDRVAKCLRILIRKSKASFLQLFDKLSVHITPMLGKGTTIEERRAAICIFNDVADHCGERALKYYETFLPSILEGINDDNPNIREAAVHGVGVCAKFGRLAFHPIVHEALIKLRTLLKRLELQYPHNRMAYDNAASALEKIVQFHWDSCYKIAEKKGKQHRAEWSDYDSRVFCTICLEEIQAKRMVPGKLPEEEDILDGIRQKLFSRTARLYVKNQLKIKFKNLIQSYRRLDHKKEHKNLELYIQIFDECPDEEKVISAECSDVGSTDGDTISRHQFKQNPPLANQEDAIRANEVLLLRKEIECLKLELMQVRDANDRSDIELQEQKNLREQLLLYDEKNNELQEQNKNLKQQLEEALTGQKVAMSLYEEQKEKVCHLDAELVKAEKLRSQMHNLIMELKGQIRVFCRVRPLFAAGNSNGSSDLGASISYPESIEYAGRAIVVRQSGQRIFFTCDKVFDDQAPQREIFGEISELVQSALDGYKVCIFAYGQTGSGKTYTMMGEVEDDAKGIIPRSLEKIFETTESRRSKGWEYSVKISMLEVYNEAIRDLTTEKLCKVRHDELGNVVVSGLEGYVVNQASEALSLLEQASKRRSVAKTLMNERSSRSHFVFQLMISRSNKTASEKVEGALNLIDLAGSERAAKSGVTGDQLKETNAINTSLLYLGNVIAAIENGAAHVPFRDSTLTFLLEDCLGRDSKTLMFINISPETASLEETSRTFDFASRVNACNKKVISGTESDEAESEDCSFASIKRMQQMKSKNLLKLRPEGLKSPGQRRDGHGTCASSMRTLKRCRTTSKKLDVHHPRTQDILFSAGR</sequence>